<protein>
    <submittedName>
        <fullName evidence="1">Uncharacterized protein</fullName>
    </submittedName>
</protein>
<proteinExistence type="predicted"/>
<dbReference type="Proteomes" id="UP000321822">
    <property type="component" value="Unassembled WGS sequence"/>
</dbReference>
<sequence length="62" mass="6861">MIEALLFIKGCSLKKRGNEEHGLLKHPRRAGLETLYATLLISIREQPLSSINTLPKDASNSS</sequence>
<reference evidence="1 2" key="1">
    <citation type="submission" date="2019-07" db="EMBL/GenBank/DDBJ databases">
        <title>Genomes of sea-ice associated Colwellia species.</title>
        <authorList>
            <person name="Bowman J.P."/>
        </authorList>
    </citation>
    <scope>NUCLEOTIDE SEQUENCE [LARGE SCALE GENOMIC DNA]</scope>
    <source>
        <strain evidence="1 2">ACAM 459</strain>
    </source>
</reference>
<dbReference type="OrthoDB" id="6228388at2"/>
<evidence type="ECO:0000313" key="2">
    <source>
        <dbReference type="Proteomes" id="UP000321822"/>
    </source>
</evidence>
<organism evidence="1 2">
    <name type="scientific">Colwellia demingiae</name>
    <dbReference type="NCBI Taxonomy" id="89401"/>
    <lineage>
        <taxon>Bacteria</taxon>
        <taxon>Pseudomonadati</taxon>
        <taxon>Pseudomonadota</taxon>
        <taxon>Gammaproteobacteria</taxon>
        <taxon>Alteromonadales</taxon>
        <taxon>Colwelliaceae</taxon>
        <taxon>Colwellia</taxon>
    </lineage>
</organism>
<name>A0A5C6QE00_9GAMM</name>
<gene>
    <name evidence="1" type="ORF">ESZ36_14455</name>
</gene>
<evidence type="ECO:0000313" key="1">
    <source>
        <dbReference type="EMBL" id="TWX66902.1"/>
    </source>
</evidence>
<comment type="caution">
    <text evidence="1">The sequence shown here is derived from an EMBL/GenBank/DDBJ whole genome shotgun (WGS) entry which is preliminary data.</text>
</comment>
<keyword evidence="2" id="KW-1185">Reference proteome</keyword>
<dbReference type="AlphaFoldDB" id="A0A5C6QE00"/>
<dbReference type="EMBL" id="VOLT01000007">
    <property type="protein sequence ID" value="TWX66902.1"/>
    <property type="molecule type" value="Genomic_DNA"/>
</dbReference>
<accession>A0A5C6QE00</accession>